<evidence type="ECO:0000256" key="1">
    <source>
        <dbReference type="ARBA" id="ARBA00001946"/>
    </source>
</evidence>
<sequence length="543" mass="61884">MVFGFWFLVLLPTTINKQPTTNSRIKIYSVNKELIIRSSSDAVDFALLKDGKLIELHKEEEKSNFQVGDIFIAKIRKPVAGLNAAFVNVGFEKDAFLHYHDLGPNLASQLKFIKLVSAGKIKDFSLKTFQFEKEIDKDGIITDILSANQSVLVQVVKEPISTKGPRISAELSLAGRFIVLVPFSDRVSISQKIEDKKEKDRLKKLVLSIKPKGFGVIVRTVAEGKNVAELEKDLQNLLGRWSAMCKKLPTAHHPSKVLGELNRASSILRDVFNDTFSGIQIDDEELYHQTKEYLQEIAPSKQSIVKFYQSNDTPIFEKYNIERQIKTSFGRTVSMSKGAYLIIEHTEALHVIDVNSGNRSNKATNQEDTAMEVNMIAAAEIARQLRLRDMGGIIVVDFIDMSNPENRKVLFDFLREEMSDDKAKHKILPPSKFGLVQITRQRVRPEVNIKTREEDPNKHNGEIEAPILIIDKITADLERLLKTHKKVVLNTHPFVAAYLSKGFPSLRSKWFFEHKKWVKIIPRDAYTYLEYHFYDNKGNVISE</sequence>
<organism evidence="7 8">
    <name type="scientific">Flavobacterium defluvii</name>
    <dbReference type="NCBI Taxonomy" id="370979"/>
    <lineage>
        <taxon>Bacteria</taxon>
        <taxon>Pseudomonadati</taxon>
        <taxon>Bacteroidota</taxon>
        <taxon>Flavobacteriia</taxon>
        <taxon>Flavobacteriales</taxon>
        <taxon>Flavobacteriaceae</taxon>
        <taxon>Flavobacterium</taxon>
    </lineage>
</organism>
<dbReference type="InterPro" id="IPR004659">
    <property type="entry name" value="RNase_E/G"/>
</dbReference>
<dbReference type="STRING" id="370979.SAMN05443663_101392"/>
<proteinExistence type="predicted"/>
<evidence type="ECO:0000256" key="2">
    <source>
        <dbReference type="ARBA" id="ARBA00022723"/>
    </source>
</evidence>
<keyword evidence="3" id="KW-0378">Hydrolase</keyword>
<dbReference type="PANTHER" id="PTHR30001">
    <property type="entry name" value="RIBONUCLEASE"/>
    <property type="match status" value="1"/>
</dbReference>
<dbReference type="InterPro" id="IPR012340">
    <property type="entry name" value="NA-bd_OB-fold"/>
</dbReference>
<dbReference type="GO" id="GO:0006364">
    <property type="term" value="P:rRNA processing"/>
    <property type="evidence" value="ECO:0007669"/>
    <property type="project" value="TreeGrafter"/>
</dbReference>
<name>A0A1M5F8S2_9FLAO</name>
<keyword evidence="4" id="KW-0460">Magnesium</keyword>
<evidence type="ECO:0000256" key="5">
    <source>
        <dbReference type="ARBA" id="ARBA00022884"/>
    </source>
</evidence>
<accession>A0A1M5F8S2</accession>
<feature type="domain" description="RNA-binding protein AU-1/Ribonuclease E/G" evidence="6">
    <location>
        <begin position="172"/>
        <end position="443"/>
    </location>
</feature>
<dbReference type="Gene3D" id="2.40.50.140">
    <property type="entry name" value="Nucleic acid-binding proteins"/>
    <property type="match status" value="1"/>
</dbReference>
<dbReference type="EMBL" id="FQWC01000001">
    <property type="protein sequence ID" value="SHF87983.1"/>
    <property type="molecule type" value="Genomic_DNA"/>
</dbReference>
<dbReference type="SUPFAM" id="SSF50249">
    <property type="entry name" value="Nucleic acid-binding proteins"/>
    <property type="match status" value="1"/>
</dbReference>
<reference evidence="8" key="1">
    <citation type="submission" date="2016-11" db="EMBL/GenBank/DDBJ databases">
        <authorList>
            <person name="Varghese N."/>
            <person name="Submissions S."/>
        </authorList>
    </citation>
    <scope>NUCLEOTIDE SEQUENCE [LARGE SCALE GENOMIC DNA]</scope>
    <source>
        <strain evidence="8">DSM 17963</strain>
    </source>
</reference>
<dbReference type="GO" id="GO:0046872">
    <property type="term" value="F:metal ion binding"/>
    <property type="evidence" value="ECO:0007669"/>
    <property type="project" value="UniProtKB-KW"/>
</dbReference>
<evidence type="ECO:0000259" key="6">
    <source>
        <dbReference type="Pfam" id="PF10150"/>
    </source>
</evidence>
<dbReference type="InterPro" id="IPR019307">
    <property type="entry name" value="RNA-bd_AU-1/RNase_E/G"/>
</dbReference>
<dbReference type="GO" id="GO:0003723">
    <property type="term" value="F:RNA binding"/>
    <property type="evidence" value="ECO:0007669"/>
    <property type="project" value="UniProtKB-KW"/>
</dbReference>
<keyword evidence="8" id="KW-1185">Reference proteome</keyword>
<dbReference type="GO" id="GO:0005737">
    <property type="term" value="C:cytoplasm"/>
    <property type="evidence" value="ECO:0007669"/>
    <property type="project" value="TreeGrafter"/>
</dbReference>
<evidence type="ECO:0000256" key="3">
    <source>
        <dbReference type="ARBA" id="ARBA00022801"/>
    </source>
</evidence>
<dbReference type="NCBIfam" id="TIGR00757">
    <property type="entry name" value="RNaseEG"/>
    <property type="match status" value="1"/>
</dbReference>
<dbReference type="Pfam" id="PF10150">
    <property type="entry name" value="RNase_E_G"/>
    <property type="match status" value="1"/>
</dbReference>
<gene>
    <name evidence="7" type="ORF">SAMN05443663_101392</name>
</gene>
<dbReference type="PANTHER" id="PTHR30001:SF0">
    <property type="entry name" value="RIBONUCLEASE G"/>
    <property type="match status" value="1"/>
</dbReference>
<keyword evidence="5" id="KW-0694">RNA-binding</keyword>
<dbReference type="GO" id="GO:0004540">
    <property type="term" value="F:RNA nuclease activity"/>
    <property type="evidence" value="ECO:0007669"/>
    <property type="project" value="InterPro"/>
</dbReference>
<dbReference type="Proteomes" id="UP000184071">
    <property type="component" value="Unassembled WGS sequence"/>
</dbReference>
<evidence type="ECO:0000313" key="8">
    <source>
        <dbReference type="Proteomes" id="UP000184071"/>
    </source>
</evidence>
<dbReference type="GO" id="GO:0016787">
    <property type="term" value="F:hydrolase activity"/>
    <property type="evidence" value="ECO:0007669"/>
    <property type="project" value="UniProtKB-KW"/>
</dbReference>
<dbReference type="CDD" id="cd04453">
    <property type="entry name" value="S1_RNase_E"/>
    <property type="match status" value="1"/>
</dbReference>
<dbReference type="AlphaFoldDB" id="A0A1M5F8S2"/>
<keyword evidence="2" id="KW-0479">Metal-binding</keyword>
<evidence type="ECO:0000313" key="7">
    <source>
        <dbReference type="EMBL" id="SHF87983.1"/>
    </source>
</evidence>
<protein>
    <submittedName>
        <fullName evidence="7">Ribonuclease G</fullName>
    </submittedName>
</protein>
<evidence type="ECO:0000256" key="4">
    <source>
        <dbReference type="ARBA" id="ARBA00022842"/>
    </source>
</evidence>
<comment type="cofactor">
    <cofactor evidence="1">
        <name>Mg(2+)</name>
        <dbReference type="ChEBI" id="CHEBI:18420"/>
    </cofactor>
</comment>